<reference evidence="1" key="1">
    <citation type="submission" date="2022-12" db="EMBL/GenBank/DDBJ databases">
        <authorList>
            <person name="Alioto T."/>
            <person name="Alioto T."/>
            <person name="Gomez Garrido J."/>
        </authorList>
    </citation>
    <scope>NUCLEOTIDE SEQUENCE</scope>
</reference>
<dbReference type="Proteomes" id="UP001178461">
    <property type="component" value="Chromosome 17"/>
</dbReference>
<accession>A0AA35LHE7</accession>
<gene>
    <name evidence="1" type="ORF">PODLI_1B019260</name>
</gene>
<protein>
    <submittedName>
        <fullName evidence="1">Uncharacterized protein</fullName>
    </submittedName>
</protein>
<dbReference type="AlphaFoldDB" id="A0AA35LHE7"/>
<proteinExistence type="predicted"/>
<dbReference type="EMBL" id="OX395142">
    <property type="protein sequence ID" value="CAI5795883.1"/>
    <property type="molecule type" value="Genomic_DNA"/>
</dbReference>
<organism evidence="1 2">
    <name type="scientific">Podarcis lilfordi</name>
    <name type="common">Lilford's wall lizard</name>
    <dbReference type="NCBI Taxonomy" id="74358"/>
    <lineage>
        <taxon>Eukaryota</taxon>
        <taxon>Metazoa</taxon>
        <taxon>Chordata</taxon>
        <taxon>Craniata</taxon>
        <taxon>Vertebrata</taxon>
        <taxon>Euteleostomi</taxon>
        <taxon>Lepidosauria</taxon>
        <taxon>Squamata</taxon>
        <taxon>Bifurcata</taxon>
        <taxon>Unidentata</taxon>
        <taxon>Episquamata</taxon>
        <taxon>Laterata</taxon>
        <taxon>Lacertibaenia</taxon>
        <taxon>Lacertidae</taxon>
        <taxon>Podarcis</taxon>
    </lineage>
</organism>
<evidence type="ECO:0000313" key="2">
    <source>
        <dbReference type="Proteomes" id="UP001178461"/>
    </source>
</evidence>
<name>A0AA35LHE7_9SAUR</name>
<keyword evidence="2" id="KW-1185">Reference proteome</keyword>
<sequence length="117" mass="12430">MYLDLKDSWNSEEGGMAALLTVQVDTLFLTSSLWFPVVSPVCTPPCTCSKGHGVAMVVLHGNLPIKLHISPINAGVTWTLPCASQACAGLELWYAAALAARSAISSEEPLRTISLCL</sequence>
<evidence type="ECO:0000313" key="1">
    <source>
        <dbReference type="EMBL" id="CAI5795883.1"/>
    </source>
</evidence>